<accession>A0A0C2BQ35</accession>
<reference evidence="1 2" key="1">
    <citation type="submission" date="2014-12" db="EMBL/GenBank/DDBJ databases">
        <title>Denitrispirillum autotrophicum gen. nov., sp. nov., Denitrifying, Facultatively Autotrophic Bacteria Isolated from Rice Paddy Soil.</title>
        <authorList>
            <person name="Ishii S."/>
            <person name="Ashida N."/>
            <person name="Ohno H."/>
            <person name="Otsuka S."/>
            <person name="Yokota A."/>
            <person name="Senoo K."/>
        </authorList>
    </citation>
    <scope>NUCLEOTIDE SEQUENCE [LARGE SCALE GENOMIC DNA]</scope>
    <source>
        <strain evidence="1 2">TSA66</strain>
    </source>
</reference>
<dbReference type="Proteomes" id="UP000031572">
    <property type="component" value="Unassembled WGS sequence"/>
</dbReference>
<name>A0A0C2BQ35_9BURK</name>
<proteinExistence type="predicted"/>
<keyword evidence="2" id="KW-1185">Reference proteome</keyword>
<gene>
    <name evidence="1" type="ORF">TSA66_17575</name>
</gene>
<evidence type="ECO:0000313" key="2">
    <source>
        <dbReference type="Proteomes" id="UP000031572"/>
    </source>
</evidence>
<organism evidence="1 2">
    <name type="scientific">Noviherbaspirillum autotrophicum</name>
    <dbReference type="NCBI Taxonomy" id="709839"/>
    <lineage>
        <taxon>Bacteria</taxon>
        <taxon>Pseudomonadati</taxon>
        <taxon>Pseudomonadota</taxon>
        <taxon>Betaproteobacteria</taxon>
        <taxon>Burkholderiales</taxon>
        <taxon>Oxalobacteraceae</taxon>
        <taxon>Noviherbaspirillum</taxon>
    </lineage>
</organism>
<evidence type="ECO:0000313" key="1">
    <source>
        <dbReference type="EMBL" id="KIF82199.1"/>
    </source>
</evidence>
<protein>
    <submittedName>
        <fullName evidence="1">Uncharacterized protein</fullName>
    </submittedName>
</protein>
<dbReference type="AlphaFoldDB" id="A0A0C2BQ35"/>
<dbReference type="EMBL" id="JWJG01000028">
    <property type="protein sequence ID" value="KIF82199.1"/>
    <property type="molecule type" value="Genomic_DNA"/>
</dbReference>
<sequence length="126" mass="13971">MKKKHVPRNALLPGNAKHLIKTELPARVALISLDTDWLDMGHIGELQMMGLLWTLITNEPVGTEILSRLAVIVDRQQQEGRLYALEDEVKWLRETLPPIIDAISAAPNHVLAAAIEQAQRAVNSLG</sequence>
<comment type="caution">
    <text evidence="1">The sequence shown here is derived from an EMBL/GenBank/DDBJ whole genome shotgun (WGS) entry which is preliminary data.</text>
</comment>